<dbReference type="PRINTS" id="PR00933">
    <property type="entry name" value="BLYTICPTASE"/>
</dbReference>
<sequence>MKNNIITLALAGILGISPAVLAEGHKHDNFSFTAESIESLKLNALLAVDDTQFVFNNALLNEDWDNFFALYAPALQDKQELILHWAGFTSINPKIILALIEQQSGLLSNPDADFNNPLSGLSDEQGFDAQVEDVTTKLSQRFYAFKQWQESQVTAKESQSTRTAITNSASVNSSTAATAALVSMLNKRKKLAVEKGKANHVSSNLIDFLATFDSLFPDSSVQLQRSPNNEIHSIDQQALAASFSMDLPWPSGYWYSGGAHSNTGSGYPYSSLDFNNGSGGWGSNTPYVQAAHGGTVTRFSSCNIRVTHSSGYSTNYYHMSNLQYNSGDYVQPGAWLGRYANSYNQALCEGGQSSGPHVHFTLLYNGQQVSLHNQYISGHRIDVGTSNYDDNCNRFYFERNGYRTCAWQPLYR</sequence>
<gene>
    <name evidence="9" type="ORF">RC083_07815</name>
</gene>
<evidence type="ECO:0000256" key="3">
    <source>
        <dbReference type="ARBA" id="ARBA00022723"/>
    </source>
</evidence>
<comment type="caution">
    <text evidence="9">The sequence shown here is derived from an EMBL/GenBank/DDBJ whole genome shotgun (WGS) entry which is preliminary data.</text>
</comment>
<dbReference type="EMBL" id="JAVIFY010000004">
    <property type="protein sequence ID" value="MDQ9091494.1"/>
    <property type="molecule type" value="Genomic_DNA"/>
</dbReference>
<keyword evidence="6" id="KW-0482">Metalloprotease</keyword>
<evidence type="ECO:0000256" key="5">
    <source>
        <dbReference type="ARBA" id="ARBA00022833"/>
    </source>
</evidence>
<dbReference type="PANTHER" id="PTHR21666">
    <property type="entry name" value="PEPTIDASE-RELATED"/>
    <property type="match status" value="1"/>
</dbReference>
<dbReference type="CDD" id="cd12797">
    <property type="entry name" value="M23_peptidase"/>
    <property type="match status" value="1"/>
</dbReference>
<keyword evidence="7" id="KW-0732">Signal</keyword>
<evidence type="ECO:0000313" key="10">
    <source>
        <dbReference type="Proteomes" id="UP001226574"/>
    </source>
</evidence>
<proteinExistence type="predicted"/>
<dbReference type="InterPro" id="IPR000841">
    <property type="entry name" value="Pept_M23A_Blytic"/>
</dbReference>
<organism evidence="9 10">
    <name type="scientific">Pseudoalteromonas haloplanktis</name>
    <name type="common">Alteromonas haloplanktis</name>
    <dbReference type="NCBI Taxonomy" id="228"/>
    <lineage>
        <taxon>Bacteria</taxon>
        <taxon>Pseudomonadati</taxon>
        <taxon>Pseudomonadota</taxon>
        <taxon>Gammaproteobacteria</taxon>
        <taxon>Alteromonadales</taxon>
        <taxon>Pseudoalteromonadaceae</taxon>
        <taxon>Pseudoalteromonas</taxon>
    </lineage>
</organism>
<feature type="domain" description="M23ase beta-sheet core" evidence="8">
    <location>
        <begin position="285"/>
        <end position="369"/>
    </location>
</feature>
<dbReference type="Gene3D" id="2.70.70.10">
    <property type="entry name" value="Glucose Permease (Domain IIA)"/>
    <property type="match status" value="1"/>
</dbReference>
<dbReference type="InterPro" id="IPR011055">
    <property type="entry name" value="Dup_hybrid_motif"/>
</dbReference>
<feature type="chain" id="PRO_5046078196" evidence="7">
    <location>
        <begin position="23"/>
        <end position="412"/>
    </location>
</feature>
<evidence type="ECO:0000256" key="7">
    <source>
        <dbReference type="SAM" id="SignalP"/>
    </source>
</evidence>
<dbReference type="Pfam" id="PF01551">
    <property type="entry name" value="Peptidase_M23"/>
    <property type="match status" value="1"/>
</dbReference>
<evidence type="ECO:0000313" key="9">
    <source>
        <dbReference type="EMBL" id="MDQ9091494.1"/>
    </source>
</evidence>
<dbReference type="InterPro" id="IPR050570">
    <property type="entry name" value="Cell_wall_metabolism_enzyme"/>
</dbReference>
<evidence type="ECO:0000259" key="8">
    <source>
        <dbReference type="Pfam" id="PF01551"/>
    </source>
</evidence>
<keyword evidence="5" id="KW-0862">Zinc</keyword>
<evidence type="ECO:0000256" key="6">
    <source>
        <dbReference type="ARBA" id="ARBA00023049"/>
    </source>
</evidence>
<dbReference type="Proteomes" id="UP001226574">
    <property type="component" value="Unassembled WGS sequence"/>
</dbReference>
<dbReference type="EC" id="3.4.-.-" evidence="9"/>
<keyword evidence="4 9" id="KW-0378">Hydrolase</keyword>
<dbReference type="SUPFAM" id="SSF51261">
    <property type="entry name" value="Duplicated hybrid motif"/>
    <property type="match status" value="1"/>
</dbReference>
<feature type="signal peptide" evidence="7">
    <location>
        <begin position="1"/>
        <end position="22"/>
    </location>
</feature>
<protein>
    <submittedName>
        <fullName evidence="9">M23 family metallopeptidase</fullName>
        <ecNumber evidence="9">3.4.-.-</ecNumber>
    </submittedName>
</protein>
<dbReference type="InterPro" id="IPR016047">
    <property type="entry name" value="M23ase_b-sheet_dom"/>
</dbReference>
<dbReference type="RefSeq" id="WP_309038752.1">
    <property type="nucleotide sequence ID" value="NZ_JAVIFY010000004.1"/>
</dbReference>
<accession>A0ABU1BC16</accession>
<reference evidence="9 10" key="1">
    <citation type="submission" date="2023-08" db="EMBL/GenBank/DDBJ databases">
        <title>Pseudoalteromonas haloplanktis LL1 genome.</title>
        <authorList>
            <person name="Wu S."/>
        </authorList>
    </citation>
    <scope>NUCLEOTIDE SEQUENCE [LARGE SCALE GENOMIC DNA]</scope>
    <source>
        <strain evidence="9 10">LL1</strain>
    </source>
</reference>
<evidence type="ECO:0000256" key="2">
    <source>
        <dbReference type="ARBA" id="ARBA00022670"/>
    </source>
</evidence>
<name>A0ABU1BC16_PSEHA</name>
<comment type="cofactor">
    <cofactor evidence="1">
        <name>Zn(2+)</name>
        <dbReference type="ChEBI" id="CHEBI:29105"/>
    </cofactor>
</comment>
<dbReference type="PANTHER" id="PTHR21666:SF288">
    <property type="entry name" value="CELL DIVISION PROTEIN YTFB"/>
    <property type="match status" value="1"/>
</dbReference>
<keyword evidence="10" id="KW-1185">Reference proteome</keyword>
<dbReference type="GO" id="GO:0016787">
    <property type="term" value="F:hydrolase activity"/>
    <property type="evidence" value="ECO:0007669"/>
    <property type="project" value="UniProtKB-KW"/>
</dbReference>
<evidence type="ECO:0000256" key="4">
    <source>
        <dbReference type="ARBA" id="ARBA00022801"/>
    </source>
</evidence>
<keyword evidence="2" id="KW-0645">Protease</keyword>
<evidence type="ECO:0000256" key="1">
    <source>
        <dbReference type="ARBA" id="ARBA00001947"/>
    </source>
</evidence>
<keyword evidence="3" id="KW-0479">Metal-binding</keyword>